<dbReference type="OrthoDB" id="2361500at2"/>
<comment type="caution">
    <text evidence="1">The sequence shown here is derived from an EMBL/GenBank/DDBJ whole genome shotgun (WGS) entry which is preliminary data.</text>
</comment>
<evidence type="ECO:0008006" key="3">
    <source>
        <dbReference type="Google" id="ProtNLM"/>
    </source>
</evidence>
<sequence length="146" mass="17064">MSSVMRFLSDHTEEAVDYWISTYYVTSEEYQARKYTPGYIDAHRKETITLLKLALLNEESIPTNAKSMGEDRYDMQTSFKDALTSHMSFYRAMNEFLIIHYTKRTFFCVEEEFLDALLKLRKYEAASMEQLIAGYTMQEGLEAPTA</sequence>
<evidence type="ECO:0000313" key="2">
    <source>
        <dbReference type="Proteomes" id="UP000019254"/>
    </source>
</evidence>
<accession>W7C142</accession>
<proteinExistence type="predicted"/>
<reference evidence="1 2" key="1">
    <citation type="journal article" date="2014" name="Int. J. Syst. Evol. Microbiol.">
        <title>Listeria floridensis sp. nov., Listeria aquatica sp. nov., Listeria cornellensis sp. nov., Listeria riparia sp. nov. and Listeria grandensis sp. nov., from agricultural and natural environments.</title>
        <authorList>
            <person name="den Bakker H.C."/>
            <person name="Warchocki S."/>
            <person name="Wright E.M."/>
            <person name="Allred A.F."/>
            <person name="Ahlstrom C."/>
            <person name="Manuel C.S."/>
            <person name="Stasiewicz M.J."/>
            <person name="Burrell A."/>
            <person name="Roof S."/>
            <person name="Strawn L."/>
            <person name="Fortes E.D."/>
            <person name="Nightingale K.K."/>
            <person name="Kephart D."/>
            <person name="Wiedmann M."/>
        </authorList>
    </citation>
    <scope>NUCLEOTIDE SEQUENCE [LARGE SCALE GENOMIC DNA]</scope>
    <source>
        <strain evidence="2">FSL F6-969</strain>
    </source>
</reference>
<dbReference type="Proteomes" id="UP000019254">
    <property type="component" value="Unassembled WGS sequence"/>
</dbReference>
<dbReference type="EMBL" id="AODE01000014">
    <property type="protein sequence ID" value="EUJ30920.1"/>
    <property type="molecule type" value="Genomic_DNA"/>
</dbReference>
<organism evidence="1 2">
    <name type="scientific">Listeria cornellensis FSL F6-0969</name>
    <dbReference type="NCBI Taxonomy" id="1265820"/>
    <lineage>
        <taxon>Bacteria</taxon>
        <taxon>Bacillati</taxon>
        <taxon>Bacillota</taxon>
        <taxon>Bacilli</taxon>
        <taxon>Bacillales</taxon>
        <taxon>Listeriaceae</taxon>
        <taxon>Listeria</taxon>
    </lineage>
</organism>
<dbReference type="PATRIC" id="fig|1265820.5.peg.1547"/>
<gene>
    <name evidence="1" type="ORF">PCORN_07895</name>
</gene>
<dbReference type="AlphaFoldDB" id="W7C142"/>
<dbReference type="RefSeq" id="WP_036078751.1">
    <property type="nucleotide sequence ID" value="NZ_AODE01000014.1"/>
</dbReference>
<protein>
    <recommendedName>
        <fullName evidence="3">RsbT co-antagonist protein RsbRD N-terminal domain-containing protein</fullName>
    </recommendedName>
</protein>
<evidence type="ECO:0000313" key="1">
    <source>
        <dbReference type="EMBL" id="EUJ30920.1"/>
    </source>
</evidence>
<name>W7C142_9LIST</name>
<dbReference type="STRING" id="1265820.PCORN_07895"/>
<keyword evidence="2" id="KW-1185">Reference proteome</keyword>